<organism evidence="1 2">
    <name type="scientific">Platanthera zijinensis</name>
    <dbReference type="NCBI Taxonomy" id="2320716"/>
    <lineage>
        <taxon>Eukaryota</taxon>
        <taxon>Viridiplantae</taxon>
        <taxon>Streptophyta</taxon>
        <taxon>Embryophyta</taxon>
        <taxon>Tracheophyta</taxon>
        <taxon>Spermatophyta</taxon>
        <taxon>Magnoliopsida</taxon>
        <taxon>Liliopsida</taxon>
        <taxon>Asparagales</taxon>
        <taxon>Orchidaceae</taxon>
        <taxon>Orchidoideae</taxon>
        <taxon>Orchideae</taxon>
        <taxon>Orchidinae</taxon>
        <taxon>Platanthera</taxon>
    </lineage>
</organism>
<reference evidence="1 2" key="1">
    <citation type="journal article" date="2022" name="Nat. Plants">
        <title>Genomes of leafy and leafless Platanthera orchids illuminate the evolution of mycoheterotrophy.</title>
        <authorList>
            <person name="Li M.H."/>
            <person name="Liu K.W."/>
            <person name="Li Z."/>
            <person name="Lu H.C."/>
            <person name="Ye Q.L."/>
            <person name="Zhang D."/>
            <person name="Wang J.Y."/>
            <person name="Li Y.F."/>
            <person name="Zhong Z.M."/>
            <person name="Liu X."/>
            <person name="Yu X."/>
            <person name="Liu D.K."/>
            <person name="Tu X.D."/>
            <person name="Liu B."/>
            <person name="Hao Y."/>
            <person name="Liao X.Y."/>
            <person name="Jiang Y.T."/>
            <person name="Sun W.H."/>
            <person name="Chen J."/>
            <person name="Chen Y.Q."/>
            <person name="Ai Y."/>
            <person name="Zhai J.W."/>
            <person name="Wu S.S."/>
            <person name="Zhou Z."/>
            <person name="Hsiao Y.Y."/>
            <person name="Wu W.L."/>
            <person name="Chen Y.Y."/>
            <person name="Lin Y.F."/>
            <person name="Hsu J.L."/>
            <person name="Li C.Y."/>
            <person name="Wang Z.W."/>
            <person name="Zhao X."/>
            <person name="Zhong W.Y."/>
            <person name="Ma X.K."/>
            <person name="Ma L."/>
            <person name="Huang J."/>
            <person name="Chen G.Z."/>
            <person name="Huang M.Z."/>
            <person name="Huang L."/>
            <person name="Peng D.H."/>
            <person name="Luo Y.B."/>
            <person name="Zou S.Q."/>
            <person name="Chen S.P."/>
            <person name="Lan S."/>
            <person name="Tsai W.C."/>
            <person name="Van de Peer Y."/>
            <person name="Liu Z.J."/>
        </authorList>
    </citation>
    <scope>NUCLEOTIDE SEQUENCE [LARGE SCALE GENOMIC DNA]</scope>
    <source>
        <strain evidence="1">Lor287</strain>
    </source>
</reference>
<dbReference type="InterPro" id="IPR043502">
    <property type="entry name" value="DNA/RNA_pol_sf"/>
</dbReference>
<dbReference type="AlphaFoldDB" id="A0AAP0GBM8"/>
<dbReference type="Proteomes" id="UP001418222">
    <property type="component" value="Unassembled WGS sequence"/>
</dbReference>
<dbReference type="EMBL" id="JBBWWQ010000004">
    <property type="protein sequence ID" value="KAK8949488.1"/>
    <property type="molecule type" value="Genomic_DNA"/>
</dbReference>
<evidence type="ECO:0000313" key="1">
    <source>
        <dbReference type="EMBL" id="KAK8949488.1"/>
    </source>
</evidence>
<dbReference type="SUPFAM" id="SSF56672">
    <property type="entry name" value="DNA/RNA polymerases"/>
    <property type="match status" value="1"/>
</dbReference>
<dbReference type="PANTHER" id="PTHR15503">
    <property type="entry name" value="LDOC1 RELATED"/>
    <property type="match status" value="1"/>
</dbReference>
<comment type="caution">
    <text evidence="1">The sequence shown here is derived from an EMBL/GenBank/DDBJ whole genome shotgun (WGS) entry which is preliminary data.</text>
</comment>
<protein>
    <recommendedName>
        <fullName evidence="3">Transposon Ty3-I Gag-Pol polyprotein</fullName>
    </recommendedName>
</protein>
<proteinExistence type="predicted"/>
<gene>
    <name evidence="1" type="ORF">KSP39_PZI005271</name>
</gene>
<dbReference type="InterPro" id="IPR043128">
    <property type="entry name" value="Rev_trsase/Diguanyl_cyclase"/>
</dbReference>
<evidence type="ECO:0008006" key="3">
    <source>
        <dbReference type="Google" id="ProtNLM"/>
    </source>
</evidence>
<evidence type="ECO:0000313" key="2">
    <source>
        <dbReference type="Proteomes" id="UP001418222"/>
    </source>
</evidence>
<accession>A0AAP0GBM8</accession>
<dbReference type="PANTHER" id="PTHR15503:SF22">
    <property type="entry name" value="TRANSPOSON TY3-I GAG POLYPROTEIN"/>
    <property type="match status" value="1"/>
</dbReference>
<sequence>MTMLFHHQCRPCRLMGDATLLRSLLSARALNRITDATFVAWLMPLQSDLPSPKPIAKDFQDLLVEFANIFSTSPGLPPVRTTDHLIVLQPSSATVSVRPYRYGHTQKDEIERLVRDMFLGGLILPSSSPFSSPVLLVRKKDGSWRFCVDYRELNKVTVADKYLIANIQELLDELHGAAFHKAGSTGRLPSNPGSVGGHT</sequence>
<keyword evidence="2" id="KW-1185">Reference proteome</keyword>
<dbReference type="Gene3D" id="3.30.70.270">
    <property type="match status" value="1"/>
</dbReference>
<name>A0AAP0GBM8_9ASPA</name>
<dbReference type="Gene3D" id="3.10.10.10">
    <property type="entry name" value="HIV Type 1 Reverse Transcriptase, subunit A, domain 1"/>
    <property type="match status" value="1"/>
</dbReference>
<dbReference type="InterPro" id="IPR032567">
    <property type="entry name" value="RTL1-rel"/>
</dbReference>